<protein>
    <recommendedName>
        <fullName evidence="4">DNA-binding protein</fullName>
    </recommendedName>
</protein>
<keyword evidence="3" id="KW-1185">Reference proteome</keyword>
<gene>
    <name evidence="2" type="ORF">JWV37_07975</name>
</gene>
<dbReference type="RefSeq" id="WP_205459266.1">
    <property type="nucleotide sequence ID" value="NZ_JAFHKK010000016.1"/>
</dbReference>
<evidence type="ECO:0000256" key="1">
    <source>
        <dbReference type="SAM" id="SignalP"/>
    </source>
</evidence>
<evidence type="ECO:0008006" key="4">
    <source>
        <dbReference type="Google" id="ProtNLM"/>
    </source>
</evidence>
<sequence length="221" mass="24585">MKNSFKKTLAGLFLGACVAFASEAKIHEAQVNHVLHAGSYTYYGIQNGARQYWVVTPRSNLPVGAWMRFKEEIAMPTYESKALGQTFEDVIFTSDFQYRTQEDEAKHLAFITEKVATSPYAQKGTLSIQEAMEKRKEYAGKTVEIRAKVVKASQNIMGKNWIHLQDGTGTGDEVGRIVATSLALPEVGDIVIAKGKVSVDKDFGSGYVYKIILEETVFEEK</sequence>
<name>A0ABS2WSZ3_9BACT</name>
<dbReference type="Proteomes" id="UP000703590">
    <property type="component" value="Unassembled WGS sequence"/>
</dbReference>
<feature type="signal peptide" evidence="1">
    <location>
        <begin position="1"/>
        <end position="21"/>
    </location>
</feature>
<evidence type="ECO:0000313" key="3">
    <source>
        <dbReference type="Proteomes" id="UP000703590"/>
    </source>
</evidence>
<feature type="chain" id="PRO_5046424622" description="DNA-binding protein" evidence="1">
    <location>
        <begin position="22"/>
        <end position="221"/>
    </location>
</feature>
<dbReference type="EMBL" id="JAFHKK010000016">
    <property type="protein sequence ID" value="MBN2964715.1"/>
    <property type="molecule type" value="Genomic_DNA"/>
</dbReference>
<reference evidence="3" key="1">
    <citation type="submission" date="2021-02" db="EMBL/GenBank/DDBJ databases">
        <title>Sulfurospirillum tamanensis sp. nov.</title>
        <authorList>
            <person name="Merkel A.Y."/>
        </authorList>
    </citation>
    <scope>NUCLEOTIDE SEQUENCE [LARGE SCALE GENOMIC DNA]</scope>
    <source>
        <strain evidence="3">T05b</strain>
    </source>
</reference>
<comment type="caution">
    <text evidence="2">The sequence shown here is derived from an EMBL/GenBank/DDBJ whole genome shotgun (WGS) entry which is preliminary data.</text>
</comment>
<organism evidence="2 3">
    <name type="scientific">Sulfurospirillum tamanense</name>
    <dbReference type="NCBI Taxonomy" id="2813362"/>
    <lineage>
        <taxon>Bacteria</taxon>
        <taxon>Pseudomonadati</taxon>
        <taxon>Campylobacterota</taxon>
        <taxon>Epsilonproteobacteria</taxon>
        <taxon>Campylobacterales</taxon>
        <taxon>Sulfurospirillaceae</taxon>
        <taxon>Sulfurospirillum</taxon>
    </lineage>
</organism>
<reference evidence="2 3" key="2">
    <citation type="submission" date="2021-02" db="EMBL/GenBank/DDBJ databases">
        <title>Sulfurospirillum tamanensis sp. nov.</title>
        <authorList>
            <person name="Frolova A."/>
            <person name="Merkel A."/>
            <person name="Slobodkin A."/>
        </authorList>
    </citation>
    <scope>NUCLEOTIDE SEQUENCE [LARGE SCALE GENOMIC DNA]</scope>
    <source>
        <strain evidence="2 3">T05b</strain>
    </source>
</reference>
<evidence type="ECO:0000313" key="2">
    <source>
        <dbReference type="EMBL" id="MBN2964715.1"/>
    </source>
</evidence>
<keyword evidence="1" id="KW-0732">Signal</keyword>
<reference evidence="2 3" key="3">
    <citation type="submission" date="2021-02" db="EMBL/GenBank/DDBJ databases">
        <authorList>
            <person name="Merkel A.Y."/>
        </authorList>
    </citation>
    <scope>NUCLEOTIDE SEQUENCE [LARGE SCALE GENOMIC DNA]</scope>
    <source>
        <strain evidence="2 3">T05b</strain>
    </source>
</reference>
<accession>A0ABS2WSZ3</accession>
<proteinExistence type="predicted"/>